<dbReference type="PIRSF" id="PIRSF028177">
    <property type="entry name" value="Polyketide_synth_Omtfrase_TcmP"/>
    <property type="match status" value="1"/>
</dbReference>
<dbReference type="AlphaFoldDB" id="A0A4R4W9E4"/>
<dbReference type="InterPro" id="IPR007213">
    <property type="entry name" value="Ppm1/Ppm2/Tcmp"/>
</dbReference>
<sequence length="271" mass="30498">MQKVHLSGEKATMLATLYGRAVDAESPAPILGDTMALQAVRNIDTDFTRVGMKRGDAVTVAMRAKHLDDWARDFLAEHPAAIVLHLGCGMDTRVHRVDPGPGVHWYDVDFPEVIDLRERLYPARDHHTVIPSSVTDLTWLDRVEGDLPVLVVAEGLTMYLKEGEGHALFRAITERFPSGRFVFDAFSRRGIKWQKINRVVRLAGATLHWGVDSRADLEAIDPRLRVVTELSAFDLPGYEKLRPGYRALVAVARALPFMRRMAVFYRLDFPA</sequence>
<gene>
    <name evidence="3" type="ORF">E1292_00515</name>
</gene>
<dbReference type="GO" id="GO:0032259">
    <property type="term" value="P:methylation"/>
    <property type="evidence" value="ECO:0007669"/>
    <property type="project" value="UniProtKB-KW"/>
</dbReference>
<evidence type="ECO:0000256" key="1">
    <source>
        <dbReference type="ARBA" id="ARBA00022603"/>
    </source>
</evidence>
<evidence type="ECO:0000313" key="4">
    <source>
        <dbReference type="Proteomes" id="UP000295258"/>
    </source>
</evidence>
<dbReference type="Pfam" id="PF04072">
    <property type="entry name" value="LCM"/>
    <property type="match status" value="1"/>
</dbReference>
<keyword evidence="1 3" id="KW-0489">Methyltransferase</keyword>
<proteinExistence type="predicted"/>
<dbReference type="GO" id="GO:0008168">
    <property type="term" value="F:methyltransferase activity"/>
    <property type="evidence" value="ECO:0007669"/>
    <property type="project" value="UniProtKB-KW"/>
</dbReference>
<accession>A0A4R4W9E4</accession>
<evidence type="ECO:0000256" key="2">
    <source>
        <dbReference type="ARBA" id="ARBA00022679"/>
    </source>
</evidence>
<dbReference type="InterPro" id="IPR029063">
    <property type="entry name" value="SAM-dependent_MTases_sf"/>
</dbReference>
<organism evidence="3 4">
    <name type="scientific">Nonomuraea deserti</name>
    <dbReference type="NCBI Taxonomy" id="1848322"/>
    <lineage>
        <taxon>Bacteria</taxon>
        <taxon>Bacillati</taxon>
        <taxon>Actinomycetota</taxon>
        <taxon>Actinomycetes</taxon>
        <taxon>Streptosporangiales</taxon>
        <taxon>Streptosporangiaceae</taxon>
        <taxon>Nonomuraea</taxon>
    </lineage>
</organism>
<keyword evidence="2 3" id="KW-0808">Transferase</keyword>
<name>A0A4R4W9E4_9ACTN</name>
<evidence type="ECO:0000313" key="3">
    <source>
        <dbReference type="EMBL" id="TDD12783.1"/>
    </source>
</evidence>
<dbReference type="Gene3D" id="3.40.50.150">
    <property type="entry name" value="Vaccinia Virus protein VP39"/>
    <property type="match status" value="1"/>
</dbReference>
<protein>
    <submittedName>
        <fullName evidence="3">Class I SAM-dependent methyltransferase</fullName>
    </submittedName>
</protein>
<dbReference type="Proteomes" id="UP000295258">
    <property type="component" value="Unassembled WGS sequence"/>
</dbReference>
<dbReference type="EMBL" id="SMKO01000001">
    <property type="protein sequence ID" value="TDD12783.1"/>
    <property type="molecule type" value="Genomic_DNA"/>
</dbReference>
<dbReference type="InterPro" id="IPR016874">
    <property type="entry name" value="TcmP-like"/>
</dbReference>
<dbReference type="SUPFAM" id="SSF53335">
    <property type="entry name" value="S-adenosyl-L-methionine-dependent methyltransferases"/>
    <property type="match status" value="1"/>
</dbReference>
<reference evidence="3 4" key="1">
    <citation type="submission" date="2019-03" db="EMBL/GenBank/DDBJ databases">
        <title>Draft genome sequences of novel Actinobacteria.</title>
        <authorList>
            <person name="Sahin N."/>
            <person name="Ay H."/>
            <person name="Saygin H."/>
        </authorList>
    </citation>
    <scope>NUCLEOTIDE SEQUENCE [LARGE SCALE GENOMIC DNA]</scope>
    <source>
        <strain evidence="3 4">KC310</strain>
    </source>
</reference>
<comment type="caution">
    <text evidence="3">The sequence shown here is derived from an EMBL/GenBank/DDBJ whole genome shotgun (WGS) entry which is preliminary data.</text>
</comment>
<keyword evidence="4" id="KW-1185">Reference proteome</keyword>
<dbReference type="PANTHER" id="PTHR43619:SF2">
    <property type="entry name" value="S-ADENOSYL-L-METHIONINE-DEPENDENT METHYLTRANSFERASES SUPERFAMILY PROTEIN"/>
    <property type="match status" value="1"/>
</dbReference>
<dbReference type="PANTHER" id="PTHR43619">
    <property type="entry name" value="S-ADENOSYL-L-METHIONINE-DEPENDENT METHYLTRANSFERASE YKTD-RELATED"/>
    <property type="match status" value="1"/>
</dbReference>